<evidence type="ECO:0000313" key="5">
    <source>
        <dbReference type="EMBL" id="ATQ69800.1"/>
    </source>
</evidence>
<dbReference type="GO" id="GO:0016651">
    <property type="term" value="F:oxidoreductase activity, acting on NAD(P)H"/>
    <property type="evidence" value="ECO:0007669"/>
    <property type="project" value="InterPro"/>
</dbReference>
<dbReference type="KEGG" id="mtw:CQW49_19355"/>
<dbReference type="GO" id="GO:0008137">
    <property type="term" value="F:NADH dehydrogenase (ubiquinone) activity"/>
    <property type="evidence" value="ECO:0007669"/>
    <property type="project" value="InterPro"/>
</dbReference>
<sequence>MALETTELKESMFRGDPVAHARGWPRHVVDRATWLEIVVGLAEGQGDLLGLWSDGEAVHMAVMERAARGFAIVTLECPDKSYPSVGRLHPPALRLERAIRDIYGVEAEESPDARRWLDHGRWGVRRPGAAAPSTDAPNMADSYEFLPVEGAGLHQIPVGPVHAGIIEPGHFRFTANGELVVRLEERLGYTHKGVETLMAGATLARGARLAGRVSGDSTVAYAIAFAGAVESALEMKVPRRAVYLRALMAELERLANHFGDIGAICNDAAFALMNAHCGVVRERFLRANRQCFGHRLLMDRVTIGGVTADVTPGAQNQLRKLVEETKALVPRLIELFGDTTSLQDRTVGTGHASSELVSKFGCGGVVGRASGRAFDARRTPGYAPYEELSFTLGASTEGDVDARVWVRFDEVRSSLSLVEQILDILPGGEWKNEAVPAPGAMREGVALVEGFRGDILAWVRIGADGMLERCQLRDPSWFQWPLLEAAIERNIVADFPLLNKSFNCSYSGTDL</sequence>
<dbReference type="PANTHER" id="PTHR43485">
    <property type="entry name" value="HYDROGENASE-4 COMPONENT G"/>
    <property type="match status" value="1"/>
</dbReference>
<name>A0A2D2D451_METT3</name>
<gene>
    <name evidence="5" type="ORF">CQW49_19355</name>
</gene>
<reference evidence="6" key="1">
    <citation type="submission" date="2017-10" db="EMBL/GenBank/DDBJ databases">
        <title>Completed PacBio SMRT sequence of Methylosinus trichosporium OB3b reveals presence of a third large plasmid.</title>
        <authorList>
            <person name="Charles T.C."/>
            <person name="Lynch M.D.J."/>
            <person name="Heil J.R."/>
            <person name="Cheng J."/>
        </authorList>
    </citation>
    <scope>NUCLEOTIDE SEQUENCE [LARGE SCALE GENOMIC DNA]</scope>
    <source>
        <strain evidence="6">OB3b</strain>
    </source>
</reference>
<evidence type="ECO:0000259" key="3">
    <source>
        <dbReference type="Pfam" id="PF00329"/>
    </source>
</evidence>
<dbReference type="Proteomes" id="UP000230709">
    <property type="component" value="Chromosome"/>
</dbReference>
<dbReference type="GO" id="GO:0051287">
    <property type="term" value="F:NAD binding"/>
    <property type="evidence" value="ECO:0007669"/>
    <property type="project" value="InterPro"/>
</dbReference>
<feature type="domain" description="NADH:ubiquinone oxidoreductase 30kDa subunit" evidence="3">
    <location>
        <begin position="73"/>
        <end position="122"/>
    </location>
</feature>
<dbReference type="SUPFAM" id="SSF56762">
    <property type="entry name" value="HydB/Nqo4-like"/>
    <property type="match status" value="1"/>
</dbReference>
<proteinExistence type="predicted"/>
<feature type="domain" description="NADH-quinone oxidoreductase subunit D" evidence="4">
    <location>
        <begin position="280"/>
        <end position="434"/>
    </location>
</feature>
<dbReference type="PANTHER" id="PTHR43485:SF1">
    <property type="entry name" value="FORMATE HYDROGENLYASE SUBUNIT 5-RELATED"/>
    <property type="match status" value="1"/>
</dbReference>
<dbReference type="InterPro" id="IPR037232">
    <property type="entry name" value="NADH_quin_OxRdtase_su_C/D-like"/>
</dbReference>
<dbReference type="InterPro" id="IPR001135">
    <property type="entry name" value="NADH_Q_OxRdtase_suD"/>
</dbReference>
<protein>
    <submittedName>
        <fullName evidence="5">Hydrogenase expression protein HypE</fullName>
    </submittedName>
</protein>
<accession>A0A2D2D451</accession>
<evidence type="ECO:0000256" key="1">
    <source>
        <dbReference type="ARBA" id="ARBA00023002"/>
    </source>
</evidence>
<dbReference type="SUPFAM" id="SSF143243">
    <property type="entry name" value="Nqo5-like"/>
    <property type="match status" value="1"/>
</dbReference>
<keyword evidence="6" id="KW-1185">Reference proteome</keyword>
<keyword evidence="2" id="KW-0520">NAD</keyword>
<dbReference type="GO" id="GO:0048038">
    <property type="term" value="F:quinone binding"/>
    <property type="evidence" value="ECO:0007669"/>
    <property type="project" value="InterPro"/>
</dbReference>
<dbReference type="RefSeq" id="WP_003612527.1">
    <property type="nucleotide sequence ID" value="NZ_ADVE02000001.1"/>
</dbReference>
<dbReference type="AlphaFoldDB" id="A0A2D2D451"/>
<organism evidence="5 6">
    <name type="scientific">Methylosinus trichosporium (strain ATCC 35070 / NCIMB 11131 / UNIQEM 75 / OB3b)</name>
    <dbReference type="NCBI Taxonomy" id="595536"/>
    <lineage>
        <taxon>Bacteria</taxon>
        <taxon>Pseudomonadati</taxon>
        <taxon>Pseudomonadota</taxon>
        <taxon>Alphaproteobacteria</taxon>
        <taxon>Hyphomicrobiales</taxon>
        <taxon>Methylocystaceae</taxon>
        <taxon>Methylosinus</taxon>
    </lineage>
</organism>
<dbReference type="Pfam" id="PF00346">
    <property type="entry name" value="Complex1_49kDa"/>
    <property type="match status" value="1"/>
</dbReference>
<dbReference type="InterPro" id="IPR001268">
    <property type="entry name" value="NADH_UbQ_OxRdtase_30kDa_su"/>
</dbReference>
<evidence type="ECO:0000256" key="2">
    <source>
        <dbReference type="ARBA" id="ARBA00023027"/>
    </source>
</evidence>
<dbReference type="InterPro" id="IPR029014">
    <property type="entry name" value="NiFe-Hase_large"/>
</dbReference>
<dbReference type="EMBL" id="CP023737">
    <property type="protein sequence ID" value="ATQ69800.1"/>
    <property type="molecule type" value="Genomic_DNA"/>
</dbReference>
<evidence type="ECO:0000259" key="4">
    <source>
        <dbReference type="Pfam" id="PF00346"/>
    </source>
</evidence>
<evidence type="ECO:0000313" key="6">
    <source>
        <dbReference type="Proteomes" id="UP000230709"/>
    </source>
</evidence>
<keyword evidence="1" id="KW-0560">Oxidoreductase</keyword>
<dbReference type="STRING" id="595536.GCA_000178815_01321"/>
<dbReference type="Pfam" id="PF00329">
    <property type="entry name" value="Complex1_30kDa"/>
    <property type="match status" value="1"/>
</dbReference>
<dbReference type="InterPro" id="IPR052197">
    <property type="entry name" value="ComplexI_49kDa-like"/>
</dbReference>
<dbReference type="Gene3D" id="1.10.645.10">
    <property type="entry name" value="Cytochrome-c3 Hydrogenase, chain B"/>
    <property type="match status" value="1"/>
</dbReference>